<keyword evidence="1" id="KW-0812">Transmembrane</keyword>
<dbReference type="EMBL" id="FOKG01000020">
    <property type="protein sequence ID" value="SFB57059.1"/>
    <property type="molecule type" value="Genomic_DNA"/>
</dbReference>
<evidence type="ECO:0000313" key="2">
    <source>
        <dbReference type="EMBL" id="SFB57059.1"/>
    </source>
</evidence>
<protein>
    <submittedName>
        <fullName evidence="2">Uncharacterized protein</fullName>
    </submittedName>
</protein>
<keyword evidence="1" id="KW-0472">Membrane</keyword>
<sequence>MEQISTGGAVLWWIGIAVLVLVVIPLVLILSQRVLRHLREIRDYAADIRTHGVGVTENVAPVPALLQTQHLIKALGARLDQYASATGRLLNGGQR</sequence>
<reference evidence="3" key="1">
    <citation type="submission" date="2016-10" db="EMBL/GenBank/DDBJ databases">
        <authorList>
            <person name="Varghese N."/>
            <person name="Submissions S."/>
        </authorList>
    </citation>
    <scope>NUCLEOTIDE SEQUENCE [LARGE SCALE GENOMIC DNA]</scope>
    <source>
        <strain evidence="3">CGMCC 4.3568</strain>
    </source>
</reference>
<evidence type="ECO:0000313" key="3">
    <source>
        <dbReference type="Proteomes" id="UP000243799"/>
    </source>
</evidence>
<accession>A0A1I1C347</accession>
<name>A0A1I1C347_9PSEU</name>
<keyword evidence="1" id="KW-1133">Transmembrane helix</keyword>
<dbReference type="AlphaFoldDB" id="A0A1I1C347"/>
<keyword evidence="3" id="KW-1185">Reference proteome</keyword>
<evidence type="ECO:0000256" key="1">
    <source>
        <dbReference type="SAM" id="Phobius"/>
    </source>
</evidence>
<dbReference type="STRING" id="490629.SAMN05216266_12099"/>
<organism evidence="2 3">
    <name type="scientific">Amycolatopsis marina</name>
    <dbReference type="NCBI Taxonomy" id="490629"/>
    <lineage>
        <taxon>Bacteria</taxon>
        <taxon>Bacillati</taxon>
        <taxon>Actinomycetota</taxon>
        <taxon>Actinomycetes</taxon>
        <taxon>Pseudonocardiales</taxon>
        <taxon>Pseudonocardiaceae</taxon>
        <taxon>Amycolatopsis</taxon>
    </lineage>
</organism>
<dbReference type="OrthoDB" id="5193101at2"/>
<proteinExistence type="predicted"/>
<dbReference type="Proteomes" id="UP000243799">
    <property type="component" value="Unassembled WGS sequence"/>
</dbReference>
<dbReference type="RefSeq" id="WP_091677052.1">
    <property type="nucleotide sequence ID" value="NZ_FOKG01000020.1"/>
</dbReference>
<feature type="transmembrane region" description="Helical" evidence="1">
    <location>
        <begin position="12"/>
        <end position="30"/>
    </location>
</feature>
<gene>
    <name evidence="2" type="ORF">SAMN05216266_12099</name>
</gene>